<proteinExistence type="predicted"/>
<reference evidence="1" key="1">
    <citation type="journal article" date="2015" name="Nature">
        <title>Complex archaea that bridge the gap between prokaryotes and eukaryotes.</title>
        <authorList>
            <person name="Spang A."/>
            <person name="Saw J.H."/>
            <person name="Jorgensen S.L."/>
            <person name="Zaremba-Niedzwiedzka K."/>
            <person name="Martijn J."/>
            <person name="Lind A.E."/>
            <person name="van Eijk R."/>
            <person name="Schleper C."/>
            <person name="Guy L."/>
            <person name="Ettema T.J."/>
        </authorList>
    </citation>
    <scope>NUCLEOTIDE SEQUENCE</scope>
</reference>
<dbReference type="EMBL" id="LAZR01033620">
    <property type="protein sequence ID" value="KKL47561.1"/>
    <property type="molecule type" value="Genomic_DNA"/>
</dbReference>
<sequence>MLVCDHRAQCEEHCECEPCWVFRREGVCLDCDAEEREWWEEATTLKGGA</sequence>
<gene>
    <name evidence="1" type="ORF">LCGC14_2334340</name>
</gene>
<name>A0A0F9D1D6_9ZZZZ</name>
<dbReference type="AlphaFoldDB" id="A0A0F9D1D6"/>
<accession>A0A0F9D1D6</accession>
<organism evidence="1">
    <name type="scientific">marine sediment metagenome</name>
    <dbReference type="NCBI Taxonomy" id="412755"/>
    <lineage>
        <taxon>unclassified sequences</taxon>
        <taxon>metagenomes</taxon>
        <taxon>ecological metagenomes</taxon>
    </lineage>
</organism>
<protein>
    <submittedName>
        <fullName evidence="1">Uncharacterized protein</fullName>
    </submittedName>
</protein>
<comment type="caution">
    <text evidence="1">The sequence shown here is derived from an EMBL/GenBank/DDBJ whole genome shotgun (WGS) entry which is preliminary data.</text>
</comment>
<evidence type="ECO:0000313" key="1">
    <source>
        <dbReference type="EMBL" id="KKL47561.1"/>
    </source>
</evidence>